<dbReference type="EMBL" id="JBBPBN010000015">
    <property type="protein sequence ID" value="KAK9022056.1"/>
    <property type="molecule type" value="Genomic_DNA"/>
</dbReference>
<organism evidence="2 3">
    <name type="scientific">Hibiscus sabdariffa</name>
    <name type="common">roselle</name>
    <dbReference type="NCBI Taxonomy" id="183260"/>
    <lineage>
        <taxon>Eukaryota</taxon>
        <taxon>Viridiplantae</taxon>
        <taxon>Streptophyta</taxon>
        <taxon>Embryophyta</taxon>
        <taxon>Tracheophyta</taxon>
        <taxon>Spermatophyta</taxon>
        <taxon>Magnoliopsida</taxon>
        <taxon>eudicotyledons</taxon>
        <taxon>Gunneridae</taxon>
        <taxon>Pentapetalae</taxon>
        <taxon>rosids</taxon>
        <taxon>malvids</taxon>
        <taxon>Malvales</taxon>
        <taxon>Malvaceae</taxon>
        <taxon>Malvoideae</taxon>
        <taxon>Hibiscus</taxon>
    </lineage>
</organism>
<reference evidence="2 3" key="1">
    <citation type="journal article" date="2024" name="G3 (Bethesda)">
        <title>Genome assembly of Hibiscus sabdariffa L. provides insights into metabolisms of medicinal natural products.</title>
        <authorList>
            <person name="Kim T."/>
        </authorList>
    </citation>
    <scope>NUCLEOTIDE SEQUENCE [LARGE SCALE GENOMIC DNA]</scope>
    <source>
        <strain evidence="2">TK-2024</strain>
        <tissue evidence="2">Old leaves</tissue>
    </source>
</reference>
<accession>A0ABR2SAR8</accession>
<gene>
    <name evidence="2" type="ORF">V6N11_002352</name>
</gene>
<feature type="compositionally biased region" description="Basic residues" evidence="1">
    <location>
        <begin position="11"/>
        <end position="21"/>
    </location>
</feature>
<dbReference type="Proteomes" id="UP001396334">
    <property type="component" value="Unassembled WGS sequence"/>
</dbReference>
<evidence type="ECO:0000313" key="3">
    <source>
        <dbReference type="Proteomes" id="UP001396334"/>
    </source>
</evidence>
<comment type="caution">
    <text evidence="2">The sequence shown here is derived from an EMBL/GenBank/DDBJ whole genome shotgun (WGS) entry which is preliminary data.</text>
</comment>
<sequence length="112" mass="12382">MLQRAAGGSRSRMHSKTKSGRSKTDMALSSTSSKLSTFEVKDIFLRDILGGVVVKKPRQRPRVFLNNLELGKKETSFQNQGDNNLVSVAHGGSGFKANDFKKKMKGKQVIKK</sequence>
<protein>
    <submittedName>
        <fullName evidence="2">Uncharacterized protein</fullName>
    </submittedName>
</protein>
<proteinExistence type="predicted"/>
<keyword evidence="3" id="KW-1185">Reference proteome</keyword>
<evidence type="ECO:0000313" key="2">
    <source>
        <dbReference type="EMBL" id="KAK9022056.1"/>
    </source>
</evidence>
<name>A0ABR2SAR8_9ROSI</name>
<feature type="region of interest" description="Disordered" evidence="1">
    <location>
        <begin position="1"/>
        <end position="34"/>
    </location>
</feature>
<evidence type="ECO:0000256" key="1">
    <source>
        <dbReference type="SAM" id="MobiDB-lite"/>
    </source>
</evidence>